<gene>
    <name evidence="1" type="ORF">ZNDK_0904</name>
</gene>
<dbReference type="InterPro" id="IPR016155">
    <property type="entry name" value="Mopterin_synth/thiamin_S_b"/>
</dbReference>
<evidence type="ECO:0000313" key="1">
    <source>
        <dbReference type="EMBL" id="GFH63133.1"/>
    </source>
</evidence>
<reference evidence="1 2" key="1">
    <citation type="journal article" date="2020" name="ISME J.">
        <title>Parallel Reductive Genome Evolution in Desulfovibrio Ectosymbionts Independently Acquired by Trichonympha Protists in the Termite Gut.</title>
        <authorList>
            <person name="Takeuchi M."/>
            <person name="Kuwahara H."/>
            <person name="Murakami T."/>
            <person name="Takahashi K."/>
            <person name="Kajitani R."/>
            <person name="Toyoda A."/>
            <person name="Itoh T."/>
            <person name="Ohkuma M."/>
            <person name="Hongoh Y."/>
        </authorList>
    </citation>
    <scope>NUCLEOTIDE SEQUENCE [LARGE SCALE GENOMIC DNA]</scope>
    <source>
        <strain evidence="1">ZnDsv-02</strain>
    </source>
</reference>
<protein>
    <submittedName>
        <fullName evidence="1">Molybdopterin synthase sulfur carrier subunit</fullName>
    </submittedName>
</protein>
<accession>A0A6L2R6H8</accession>
<dbReference type="NCBIfam" id="NF041918">
    <property type="entry name" value="SAMP1"/>
    <property type="match status" value="1"/>
</dbReference>
<dbReference type="InterPro" id="IPR003749">
    <property type="entry name" value="ThiS/MoaD-like"/>
</dbReference>
<dbReference type="InterPro" id="IPR052045">
    <property type="entry name" value="Sulfur_Carrier/Prot_Modifier"/>
</dbReference>
<evidence type="ECO:0000313" key="2">
    <source>
        <dbReference type="Proteomes" id="UP000505077"/>
    </source>
</evidence>
<comment type="caution">
    <text evidence="1">The sequence shown here is derived from an EMBL/GenBank/DDBJ whole genome shotgun (WGS) entry which is preliminary data.</text>
</comment>
<dbReference type="SUPFAM" id="SSF54285">
    <property type="entry name" value="MoaD/ThiS"/>
    <property type="match status" value="1"/>
</dbReference>
<sequence length="95" mass="10287">MSVTILIPTALRSFADGQVEVMVEGDTAGNALEAFTKHYPDIRQHLYDENNSLRSFVNVYIGEKNIKNAHGLATALRDGDTLMLVPAIAGGTRAL</sequence>
<dbReference type="Proteomes" id="UP000505077">
    <property type="component" value="Unassembled WGS sequence"/>
</dbReference>
<dbReference type="PANTHER" id="PTHR38031:SF1">
    <property type="entry name" value="SULFUR CARRIER PROTEIN CYSO"/>
    <property type="match status" value="1"/>
</dbReference>
<dbReference type="InterPro" id="IPR012675">
    <property type="entry name" value="Beta-grasp_dom_sf"/>
</dbReference>
<name>A0A6L2R6H8_9BACT</name>
<dbReference type="InterPro" id="IPR054834">
    <property type="entry name" value="SAMP1_3"/>
</dbReference>
<dbReference type="Pfam" id="PF02597">
    <property type="entry name" value="ThiS"/>
    <property type="match status" value="1"/>
</dbReference>
<proteinExistence type="predicted"/>
<dbReference type="PANTHER" id="PTHR38031">
    <property type="entry name" value="SULFUR CARRIER PROTEIN SLR0821-RELATED"/>
    <property type="match status" value="1"/>
</dbReference>
<dbReference type="AlphaFoldDB" id="A0A6L2R6H8"/>
<organism evidence="1 2">
    <name type="scientific">Candidatus Desulfovibrio kirbyi</name>
    <dbReference type="NCBI Taxonomy" id="2696086"/>
    <lineage>
        <taxon>Bacteria</taxon>
        <taxon>Pseudomonadati</taxon>
        <taxon>Thermodesulfobacteriota</taxon>
        <taxon>Desulfovibrionia</taxon>
        <taxon>Desulfovibrionales</taxon>
        <taxon>Desulfovibrionaceae</taxon>
        <taxon>Desulfovibrio</taxon>
    </lineage>
</organism>
<dbReference type="EMBL" id="BLLL01000009">
    <property type="protein sequence ID" value="GFH63133.1"/>
    <property type="molecule type" value="Genomic_DNA"/>
</dbReference>
<dbReference type="Gene3D" id="3.10.20.30">
    <property type="match status" value="1"/>
</dbReference>